<evidence type="ECO:0000313" key="3">
    <source>
        <dbReference type="Proteomes" id="UP000199400"/>
    </source>
</evidence>
<evidence type="ECO:0008006" key="4">
    <source>
        <dbReference type="Google" id="ProtNLM"/>
    </source>
</evidence>
<feature type="compositionally biased region" description="Basic and acidic residues" evidence="1">
    <location>
        <begin position="306"/>
        <end position="315"/>
    </location>
</feature>
<accession>A0A1I2IUC5</accession>
<dbReference type="InterPro" id="IPR011009">
    <property type="entry name" value="Kinase-like_dom_sf"/>
</dbReference>
<evidence type="ECO:0000256" key="1">
    <source>
        <dbReference type="SAM" id="MobiDB-lite"/>
    </source>
</evidence>
<feature type="region of interest" description="Disordered" evidence="1">
    <location>
        <begin position="306"/>
        <end position="326"/>
    </location>
</feature>
<organism evidence="2 3">
    <name type="scientific">Nannocystis exedens</name>
    <dbReference type="NCBI Taxonomy" id="54"/>
    <lineage>
        <taxon>Bacteria</taxon>
        <taxon>Pseudomonadati</taxon>
        <taxon>Myxococcota</taxon>
        <taxon>Polyangia</taxon>
        <taxon>Nannocystales</taxon>
        <taxon>Nannocystaceae</taxon>
        <taxon>Nannocystis</taxon>
    </lineage>
</organism>
<dbReference type="RefSeq" id="WP_096332638.1">
    <property type="nucleotide sequence ID" value="NZ_FOMX01000078.1"/>
</dbReference>
<evidence type="ECO:0000313" key="2">
    <source>
        <dbReference type="EMBL" id="SFF44627.1"/>
    </source>
</evidence>
<reference evidence="3" key="1">
    <citation type="submission" date="2016-10" db="EMBL/GenBank/DDBJ databases">
        <authorList>
            <person name="Varghese N."/>
            <person name="Submissions S."/>
        </authorList>
    </citation>
    <scope>NUCLEOTIDE SEQUENCE [LARGE SCALE GENOMIC DNA]</scope>
    <source>
        <strain evidence="3">ATCC 25963</strain>
    </source>
</reference>
<sequence length="326" mass="35039">MLLSELTPRVTAQVRMLAAGLALDPATLAVRHVPERGDSARASFTIADARARYDLELAADAAGHAALRRWHDLGAPLVARYHAPRICGWLEIVDTPFAGLVLEHIDGVVVRDLSEAPDLARALTTLVGRLHADRDLAARLPGPPHTCCDAYLADRFTRCTAALRAARAALPPFVEPATLAWLAGEVDRVTALVRSSPAFAVPADLPVHGALQRPGNLRVTPAGAWYVLGWDALRLGDPALDLAALPPVTPTIDPSADTMQATRSIREPWLSQRIALLRRASALAGAIEPLADWIAAAGWAEHRERAQARGQRAHESALATYRQDHA</sequence>
<protein>
    <recommendedName>
        <fullName evidence="4">Phosphotransferase enzyme family protein</fullName>
    </recommendedName>
</protein>
<gene>
    <name evidence="2" type="ORF">SAMN02745121_08907</name>
</gene>
<dbReference type="Proteomes" id="UP000199400">
    <property type="component" value="Unassembled WGS sequence"/>
</dbReference>
<dbReference type="AlphaFoldDB" id="A0A1I2IUC5"/>
<dbReference type="SUPFAM" id="SSF56112">
    <property type="entry name" value="Protein kinase-like (PK-like)"/>
    <property type="match status" value="1"/>
</dbReference>
<dbReference type="EMBL" id="FOMX01000078">
    <property type="protein sequence ID" value="SFF44627.1"/>
    <property type="molecule type" value="Genomic_DNA"/>
</dbReference>
<keyword evidence="3" id="KW-1185">Reference proteome</keyword>
<name>A0A1I2IUC5_9BACT</name>
<proteinExistence type="predicted"/>